<dbReference type="CDD" id="cd18788">
    <property type="entry name" value="SF2_C_XPD"/>
    <property type="match status" value="1"/>
</dbReference>
<evidence type="ECO:0000259" key="18">
    <source>
        <dbReference type="PROSITE" id="PS51193"/>
    </source>
</evidence>
<dbReference type="GO" id="GO:0003678">
    <property type="term" value="F:DNA helicase activity"/>
    <property type="evidence" value="ECO:0007669"/>
    <property type="project" value="InterPro"/>
</dbReference>
<evidence type="ECO:0000256" key="17">
    <source>
        <dbReference type="SAM" id="MobiDB-lite"/>
    </source>
</evidence>
<dbReference type="InterPro" id="IPR042493">
    <property type="entry name" value="XPD_DNA_FeS"/>
</dbReference>
<proteinExistence type="predicted"/>
<reference evidence="19 20" key="1">
    <citation type="submission" date="2022-07" db="EMBL/GenBank/DDBJ databases">
        <title>Genome-wide signatures of adaptation to extreme environments.</title>
        <authorList>
            <person name="Cho C.H."/>
            <person name="Yoon H.S."/>
        </authorList>
    </citation>
    <scope>NUCLEOTIDE SEQUENCE [LARGE SCALE GENOMIC DNA]</scope>
    <source>
        <strain evidence="19 20">108.79 E11</strain>
    </source>
</reference>
<dbReference type="SUPFAM" id="SSF52540">
    <property type="entry name" value="P-loop containing nucleoside triphosphate hydrolases"/>
    <property type="match status" value="1"/>
</dbReference>
<name>A0AAV9IGA8_9RHOD</name>
<protein>
    <recommendedName>
        <fullName evidence="16">Regulator of telomere elongation helicase 1 homolog</fullName>
    </recommendedName>
</protein>
<dbReference type="GO" id="GO:1904430">
    <property type="term" value="P:negative regulation of t-circle formation"/>
    <property type="evidence" value="ECO:0007669"/>
    <property type="project" value="TreeGrafter"/>
</dbReference>
<dbReference type="SMART" id="SM00491">
    <property type="entry name" value="HELICc2"/>
    <property type="match status" value="1"/>
</dbReference>
<evidence type="ECO:0000256" key="2">
    <source>
        <dbReference type="ARBA" id="ARBA00022485"/>
    </source>
</evidence>
<dbReference type="AlphaFoldDB" id="A0AAV9IGA8"/>
<dbReference type="Pfam" id="PF06733">
    <property type="entry name" value="DEAD_2"/>
    <property type="match status" value="1"/>
</dbReference>
<comment type="catalytic activity">
    <reaction evidence="15">
        <text>ATP + H2O = ADP + phosphate + H(+)</text>
        <dbReference type="Rhea" id="RHEA:13065"/>
        <dbReference type="ChEBI" id="CHEBI:15377"/>
        <dbReference type="ChEBI" id="CHEBI:15378"/>
        <dbReference type="ChEBI" id="CHEBI:30616"/>
        <dbReference type="ChEBI" id="CHEBI:43474"/>
        <dbReference type="ChEBI" id="CHEBI:456216"/>
    </reaction>
</comment>
<dbReference type="PROSITE" id="PS51193">
    <property type="entry name" value="HELICASE_ATP_BIND_2"/>
    <property type="match status" value="1"/>
</dbReference>
<evidence type="ECO:0000256" key="15">
    <source>
        <dbReference type="ARBA" id="ARBA00049360"/>
    </source>
</evidence>
<keyword evidence="14" id="KW-0539">Nucleus</keyword>
<dbReference type="PANTHER" id="PTHR11472">
    <property type="entry name" value="DNA REPAIR DEAD HELICASE RAD3/XP-D SUBFAMILY MEMBER"/>
    <property type="match status" value="1"/>
</dbReference>
<evidence type="ECO:0000256" key="9">
    <source>
        <dbReference type="ARBA" id="ARBA00023004"/>
    </source>
</evidence>
<dbReference type="InterPro" id="IPR014013">
    <property type="entry name" value="Helic_SF1/SF2_ATP-bd_DinG/Rad3"/>
</dbReference>
<sequence>MVVLSGVQVAFPFAPYPSQIDYMEKVIQALQTGQHALLESPTGTGKTLCLLCSTLAWRQSFIAKCQLDASLSKRQSTAQNYVDTSVFQGLQENLSRAAGNTSINPVTDDSLQSGDALTVDELFRSVGGNDNSNNNNNSGGGIRPIPRIIFTSRTHSQLAQAIGQLKKTVYRPRTIILGSREQLCIHPQVSQARGSEQNRLCRSLCESKGCKYRNNLKHSNLHEKVEKEILDLEDLVLLGKKEQVCPYYLSKEMEPSSEIIFLPYNYLVDPHLKESLHFDFSNDIILFDEAHHIEDIAASCASFTLSVHLWSACIHQLQRVFQSMRNTEMKEENSQHSSKDSVSLLLALFRALFNEWNHLLEESSNEEELVREPSFLFQLLSKVNVTSKTVDKLLSKIDQLFGENQHPLHSPSTNDALEGSPNHYSNDAIFTFQRYMRLLFQLSEEQANLSYVVCIYREGKSRGTTLSCWCFDPSLVMKQLVKGIRCLILTSGTLGPLPFLESELQLPFPIQLENRHIIDANQLLVGTIQAGPSGQVLNSNWRNRNSTAYKRELGRCIYNFSLVIPGGILVFFPSYQVMMDCVEYWKTCGMQSDGRGTDTTITTIWDSIGRRKFLVVESKEENDFHETFRLYQQQMDNRACGGGILFGVCRGRMSEGIDFSDDYARAVVMVGIPFPPLHERKVRMKQHYLSHVKKDNALAQRWYRLEAIRAVNQAIGRVIRHEKDFGAIILCDERFCSMSHQLSRWIQPFVRHYSFGQLQSNLHQFFKRRVSGGKKRSEQGEVLSSSSPKKTPKLSAGDEAYLFQAMGMEPISKSSHGNGD</sequence>
<dbReference type="GO" id="GO:0070182">
    <property type="term" value="F:DNA polymerase binding"/>
    <property type="evidence" value="ECO:0007669"/>
    <property type="project" value="TreeGrafter"/>
</dbReference>
<dbReference type="GO" id="GO:0090657">
    <property type="term" value="P:telomeric loop disassembly"/>
    <property type="evidence" value="ECO:0007669"/>
    <property type="project" value="TreeGrafter"/>
</dbReference>
<dbReference type="InterPro" id="IPR006555">
    <property type="entry name" value="ATP-dep_Helicase_C"/>
</dbReference>
<dbReference type="InterPro" id="IPR045028">
    <property type="entry name" value="DinG/Rad3-like"/>
</dbReference>
<dbReference type="InterPro" id="IPR027417">
    <property type="entry name" value="P-loop_NTPase"/>
</dbReference>
<keyword evidence="5" id="KW-0227">DNA damage</keyword>
<evidence type="ECO:0000256" key="8">
    <source>
        <dbReference type="ARBA" id="ARBA00022840"/>
    </source>
</evidence>
<evidence type="ECO:0000256" key="6">
    <source>
        <dbReference type="ARBA" id="ARBA00022801"/>
    </source>
</evidence>
<dbReference type="GO" id="GO:0016818">
    <property type="term" value="F:hydrolase activity, acting on acid anhydrides, in phosphorus-containing anhydrides"/>
    <property type="evidence" value="ECO:0007669"/>
    <property type="project" value="InterPro"/>
</dbReference>
<comment type="caution">
    <text evidence="19">The sequence shown here is derived from an EMBL/GenBank/DDBJ whole genome shotgun (WGS) entry which is preliminary data.</text>
</comment>
<evidence type="ECO:0000313" key="20">
    <source>
        <dbReference type="Proteomes" id="UP001300502"/>
    </source>
</evidence>
<dbReference type="Gene3D" id="1.10.30.20">
    <property type="entry name" value="Bacterial XPD DNA helicase, FeS cluster domain"/>
    <property type="match status" value="1"/>
</dbReference>
<evidence type="ECO:0000256" key="1">
    <source>
        <dbReference type="ARBA" id="ARBA00004123"/>
    </source>
</evidence>
<evidence type="ECO:0000256" key="10">
    <source>
        <dbReference type="ARBA" id="ARBA00023014"/>
    </source>
</evidence>
<keyword evidence="8" id="KW-0067">ATP-binding</keyword>
<evidence type="ECO:0000256" key="12">
    <source>
        <dbReference type="ARBA" id="ARBA00023204"/>
    </source>
</evidence>
<keyword evidence="20" id="KW-1185">Reference proteome</keyword>
<comment type="subcellular location">
    <subcellularLocation>
        <location evidence="1">Nucleus</location>
    </subcellularLocation>
</comment>
<keyword evidence="13" id="KW-0413">Isomerase</keyword>
<dbReference type="GO" id="GO:0051539">
    <property type="term" value="F:4 iron, 4 sulfur cluster binding"/>
    <property type="evidence" value="ECO:0007669"/>
    <property type="project" value="UniProtKB-KW"/>
</dbReference>
<dbReference type="GO" id="GO:0005634">
    <property type="term" value="C:nucleus"/>
    <property type="evidence" value="ECO:0007669"/>
    <property type="project" value="UniProtKB-SubCell"/>
</dbReference>
<dbReference type="InterPro" id="IPR010614">
    <property type="entry name" value="RAD3-like_helicase_DEAD"/>
</dbReference>
<dbReference type="GO" id="GO:0003677">
    <property type="term" value="F:DNA binding"/>
    <property type="evidence" value="ECO:0007669"/>
    <property type="project" value="UniProtKB-KW"/>
</dbReference>
<evidence type="ECO:0000256" key="3">
    <source>
        <dbReference type="ARBA" id="ARBA00022723"/>
    </source>
</evidence>
<keyword evidence="2" id="KW-0004">4Fe-4S</keyword>
<dbReference type="Gene3D" id="3.40.50.300">
    <property type="entry name" value="P-loop containing nucleotide triphosphate hydrolases"/>
    <property type="match status" value="3"/>
</dbReference>
<evidence type="ECO:0000256" key="5">
    <source>
        <dbReference type="ARBA" id="ARBA00022763"/>
    </source>
</evidence>
<evidence type="ECO:0000256" key="16">
    <source>
        <dbReference type="ARBA" id="ARBA00073810"/>
    </source>
</evidence>
<feature type="compositionally biased region" description="Low complexity" evidence="17">
    <location>
        <begin position="783"/>
        <end position="795"/>
    </location>
</feature>
<dbReference type="EMBL" id="JANCYU010000039">
    <property type="protein sequence ID" value="KAK4526373.1"/>
    <property type="molecule type" value="Genomic_DNA"/>
</dbReference>
<keyword evidence="11" id="KW-0238">DNA-binding</keyword>
<keyword evidence="9" id="KW-0408">Iron</keyword>
<dbReference type="Proteomes" id="UP001300502">
    <property type="component" value="Unassembled WGS sequence"/>
</dbReference>
<feature type="domain" description="Helicase ATP-binding" evidence="18">
    <location>
        <begin position="5"/>
        <end position="341"/>
    </location>
</feature>
<dbReference type="GO" id="GO:0005524">
    <property type="term" value="F:ATP binding"/>
    <property type="evidence" value="ECO:0007669"/>
    <property type="project" value="UniProtKB-KW"/>
</dbReference>
<dbReference type="NCBIfam" id="TIGR00604">
    <property type="entry name" value="rad3"/>
    <property type="match status" value="1"/>
</dbReference>
<organism evidence="19 20">
    <name type="scientific">Galdieria yellowstonensis</name>
    <dbReference type="NCBI Taxonomy" id="3028027"/>
    <lineage>
        <taxon>Eukaryota</taxon>
        <taxon>Rhodophyta</taxon>
        <taxon>Bangiophyceae</taxon>
        <taxon>Galdieriales</taxon>
        <taxon>Galdieriaceae</taxon>
        <taxon>Galdieria</taxon>
    </lineage>
</organism>
<evidence type="ECO:0000256" key="4">
    <source>
        <dbReference type="ARBA" id="ARBA00022741"/>
    </source>
</evidence>
<keyword evidence="4" id="KW-0547">Nucleotide-binding</keyword>
<dbReference type="InterPro" id="IPR006554">
    <property type="entry name" value="Helicase-like_DEXD_c2"/>
</dbReference>
<dbReference type="Gene3D" id="1.10.275.40">
    <property type="match status" value="1"/>
</dbReference>
<evidence type="ECO:0000256" key="7">
    <source>
        <dbReference type="ARBA" id="ARBA00022806"/>
    </source>
</evidence>
<feature type="region of interest" description="Disordered" evidence="17">
    <location>
        <begin position="770"/>
        <end position="795"/>
    </location>
</feature>
<evidence type="ECO:0000256" key="13">
    <source>
        <dbReference type="ARBA" id="ARBA00023235"/>
    </source>
</evidence>
<gene>
    <name evidence="19" type="ORF">GAYE_SCF23G4287</name>
</gene>
<keyword evidence="10" id="KW-0411">Iron-sulfur</keyword>
<dbReference type="GO" id="GO:0010569">
    <property type="term" value="P:regulation of double-strand break repair via homologous recombination"/>
    <property type="evidence" value="ECO:0007669"/>
    <property type="project" value="TreeGrafter"/>
</dbReference>
<dbReference type="GO" id="GO:0006281">
    <property type="term" value="P:DNA repair"/>
    <property type="evidence" value="ECO:0007669"/>
    <property type="project" value="UniProtKB-KW"/>
</dbReference>
<keyword evidence="3" id="KW-0479">Metal-binding</keyword>
<dbReference type="GO" id="GO:0045910">
    <property type="term" value="P:negative regulation of DNA recombination"/>
    <property type="evidence" value="ECO:0007669"/>
    <property type="project" value="TreeGrafter"/>
</dbReference>
<dbReference type="FunFam" id="3.40.50.300:FF:000431">
    <property type="entry name" value="Regulator of telomere elongation helicase 1"/>
    <property type="match status" value="1"/>
</dbReference>
<accession>A0AAV9IGA8</accession>
<dbReference type="Pfam" id="PF13307">
    <property type="entry name" value="Helicase_C_2"/>
    <property type="match status" value="1"/>
</dbReference>
<dbReference type="PANTHER" id="PTHR11472:SF34">
    <property type="entry name" value="REGULATOR OF TELOMERE ELONGATION HELICASE 1"/>
    <property type="match status" value="1"/>
</dbReference>
<evidence type="ECO:0000256" key="11">
    <source>
        <dbReference type="ARBA" id="ARBA00023125"/>
    </source>
</evidence>
<keyword evidence="12" id="KW-0234">DNA repair</keyword>
<dbReference type="InterPro" id="IPR013020">
    <property type="entry name" value="Rad3/Chl1-like"/>
</dbReference>
<keyword evidence="7" id="KW-0347">Helicase</keyword>
<evidence type="ECO:0000313" key="19">
    <source>
        <dbReference type="EMBL" id="KAK4526373.1"/>
    </source>
</evidence>
<keyword evidence="6" id="KW-0378">Hydrolase</keyword>
<dbReference type="SMART" id="SM00488">
    <property type="entry name" value="DEXDc2"/>
    <property type="match status" value="1"/>
</dbReference>
<evidence type="ECO:0000256" key="14">
    <source>
        <dbReference type="ARBA" id="ARBA00023242"/>
    </source>
</evidence>
<dbReference type="GO" id="GO:0046872">
    <property type="term" value="F:metal ion binding"/>
    <property type="evidence" value="ECO:0007669"/>
    <property type="project" value="UniProtKB-KW"/>
</dbReference>